<dbReference type="Pfam" id="PF00588">
    <property type="entry name" value="SpoU_methylase"/>
    <property type="match status" value="1"/>
</dbReference>
<feature type="binding site" evidence="7">
    <location>
        <position position="167"/>
    </location>
    <ligand>
        <name>S-adenosyl-L-methionine</name>
        <dbReference type="ChEBI" id="CHEBI:59789"/>
    </ligand>
</feature>
<evidence type="ECO:0000256" key="6">
    <source>
        <dbReference type="ARBA" id="ARBA00022884"/>
    </source>
</evidence>
<dbReference type="EMBL" id="FUYV01000011">
    <property type="protein sequence ID" value="SKC14887.1"/>
    <property type="molecule type" value="Genomic_DNA"/>
</dbReference>
<keyword evidence="6 7" id="KW-0694">RNA-binding</keyword>
<dbReference type="EC" id="2.1.1.34" evidence="7"/>
<dbReference type="GO" id="GO:0000049">
    <property type="term" value="F:tRNA binding"/>
    <property type="evidence" value="ECO:0007669"/>
    <property type="project" value="UniProtKB-UniRule"/>
</dbReference>
<feature type="binding site" evidence="7">
    <location>
        <position position="176"/>
    </location>
    <ligand>
        <name>S-adenosyl-L-methionine</name>
        <dbReference type="ChEBI" id="CHEBI:59789"/>
    </ligand>
</feature>
<dbReference type="Proteomes" id="UP000191055">
    <property type="component" value="Unassembled WGS sequence"/>
</dbReference>
<comment type="catalytic activity">
    <reaction evidence="7">
        <text>guanosine(18) in tRNA + S-adenosyl-L-methionine = 2'-O-methylguanosine(18) in tRNA + S-adenosyl-L-homocysteine + H(+)</text>
        <dbReference type="Rhea" id="RHEA:20077"/>
        <dbReference type="Rhea" id="RHEA-COMP:10190"/>
        <dbReference type="Rhea" id="RHEA-COMP:10192"/>
        <dbReference type="ChEBI" id="CHEBI:15378"/>
        <dbReference type="ChEBI" id="CHEBI:57856"/>
        <dbReference type="ChEBI" id="CHEBI:59789"/>
        <dbReference type="ChEBI" id="CHEBI:74269"/>
        <dbReference type="ChEBI" id="CHEBI:74445"/>
        <dbReference type="EC" id="2.1.1.34"/>
    </reaction>
</comment>
<evidence type="ECO:0000256" key="5">
    <source>
        <dbReference type="ARBA" id="ARBA00022694"/>
    </source>
</evidence>
<dbReference type="SUPFAM" id="SSF75217">
    <property type="entry name" value="alpha/beta knot"/>
    <property type="match status" value="1"/>
</dbReference>
<dbReference type="RefSeq" id="WP_232468350.1">
    <property type="nucleotide sequence ID" value="NZ_CP021904.1"/>
</dbReference>
<keyword evidence="1 7" id="KW-0820">tRNA-binding</keyword>
<evidence type="ECO:0000256" key="7">
    <source>
        <dbReference type="HAMAP-Rule" id="MF_02060"/>
    </source>
</evidence>
<dbReference type="InterPro" id="IPR029026">
    <property type="entry name" value="tRNA_m1G_MTases_N"/>
</dbReference>
<sequence length="237" mass="27137">MLRKPENLTRDQLQKLIEFLKTLKSEDRISTFEKVLDQRTNYFTVLMENIDHPHNISAVLRSCDCFGVQNVNLVDDRAEYSVNRKVAMGSSKWLTLTKYTKHQNNKRKALEDLKSMGYRLVVTTPDEGAVSIQDFDISKGPAAFVFGTELTGVSPEASEMADEYLTIPMYGFTESLNLSVSVAIILQTVTSKLRNSSIYWGLPDHEKELVMLNWLRKSTPRIEIVENRFFNQISNCD</sequence>
<keyword evidence="4 7" id="KW-0949">S-adenosyl-L-methionine</keyword>
<feature type="domain" description="tRNA/rRNA methyltransferase SpoU type" evidence="8">
    <location>
        <begin position="43"/>
        <end position="186"/>
    </location>
</feature>
<evidence type="ECO:0000313" key="10">
    <source>
        <dbReference type="Proteomes" id="UP000191055"/>
    </source>
</evidence>
<evidence type="ECO:0000256" key="1">
    <source>
        <dbReference type="ARBA" id="ARBA00022555"/>
    </source>
</evidence>
<evidence type="ECO:0000256" key="2">
    <source>
        <dbReference type="ARBA" id="ARBA00022603"/>
    </source>
</evidence>
<gene>
    <name evidence="7" type="primary">trmH</name>
    <name evidence="9" type="ORF">SAMN03080601_02050</name>
</gene>
<dbReference type="GO" id="GO:0002938">
    <property type="term" value="P:tRNA guanine ribose methylation"/>
    <property type="evidence" value="ECO:0007669"/>
    <property type="project" value="UniProtKB-UniRule"/>
</dbReference>
<dbReference type="STRING" id="889453.SAMN03080601_02050"/>
<keyword evidence="2 7" id="KW-0489">Methyltransferase</keyword>
<dbReference type="Gene3D" id="3.40.1280.10">
    <property type="match status" value="1"/>
</dbReference>
<evidence type="ECO:0000256" key="4">
    <source>
        <dbReference type="ARBA" id="ARBA00022691"/>
    </source>
</evidence>
<proteinExistence type="inferred from homology"/>
<keyword evidence="3 7" id="KW-0808">Transferase</keyword>
<protein>
    <recommendedName>
        <fullName evidence="7">tRNA (guanosine(18)-2'-O)-methyltransferase</fullName>
        <ecNumber evidence="7">2.1.1.34</ecNumber>
    </recommendedName>
    <alternativeName>
        <fullName evidence="7">tRNA [Gm18] methyltransferase</fullName>
    </alternativeName>
</protein>
<dbReference type="GO" id="GO:0141100">
    <property type="term" value="F:tRNA (guanine(18)-2'-O)-methyltransferase activity"/>
    <property type="evidence" value="ECO:0007669"/>
    <property type="project" value="UniProtKB-UniRule"/>
</dbReference>
<name>A0A1T5H2G1_9BACT</name>
<dbReference type="AlphaFoldDB" id="A0A1T5H2G1"/>
<comment type="similarity">
    <text evidence="7">Belongs to the class IV-like SAM-binding methyltransferase superfamily. RNA methyltransferase TrmH family.</text>
</comment>
<comment type="caution">
    <text evidence="7">Lacks conserved residue(s) required for the propagation of feature annotation.</text>
</comment>
<dbReference type="CDD" id="cd18092">
    <property type="entry name" value="SpoU-like_TrmH"/>
    <property type="match status" value="1"/>
</dbReference>
<dbReference type="InterPro" id="IPR029028">
    <property type="entry name" value="Alpha/beta_knot_MTases"/>
</dbReference>
<dbReference type="InterPro" id="IPR033671">
    <property type="entry name" value="TrmH"/>
</dbReference>
<dbReference type="InterPro" id="IPR001537">
    <property type="entry name" value="SpoU_MeTrfase"/>
</dbReference>
<comment type="function">
    <text evidence="7">Catalyzes the 2'-O methylation of guanosine at position 18 in tRNA.</text>
</comment>
<organism evidence="9 10">
    <name type="scientific">Alkalitalea saponilacus</name>
    <dbReference type="NCBI Taxonomy" id="889453"/>
    <lineage>
        <taxon>Bacteria</taxon>
        <taxon>Pseudomonadati</taxon>
        <taxon>Bacteroidota</taxon>
        <taxon>Bacteroidia</taxon>
        <taxon>Marinilabiliales</taxon>
        <taxon>Marinilabiliaceae</taxon>
        <taxon>Alkalitalea</taxon>
    </lineage>
</organism>
<reference evidence="9 10" key="1">
    <citation type="submission" date="2017-02" db="EMBL/GenBank/DDBJ databases">
        <authorList>
            <person name="Peterson S.W."/>
        </authorList>
    </citation>
    <scope>NUCLEOTIDE SEQUENCE [LARGE SCALE GENOMIC DNA]</scope>
    <source>
        <strain evidence="9 10">DSM 24412</strain>
    </source>
</reference>
<dbReference type="PANTHER" id="PTHR43453">
    <property type="entry name" value="RRNA METHYLASE-LIKE"/>
    <property type="match status" value="1"/>
</dbReference>
<accession>A0A1T5H2G1</accession>
<dbReference type="HAMAP" id="MF_02060">
    <property type="entry name" value="tRNA_methyltr_TrmH"/>
    <property type="match status" value="1"/>
</dbReference>
<feature type="binding site" evidence="7">
    <location>
        <position position="123"/>
    </location>
    <ligand>
        <name>S-adenosyl-L-methionine</name>
        <dbReference type="ChEBI" id="CHEBI:59789"/>
    </ligand>
</feature>
<evidence type="ECO:0000313" key="9">
    <source>
        <dbReference type="EMBL" id="SKC14887.1"/>
    </source>
</evidence>
<evidence type="ECO:0000256" key="3">
    <source>
        <dbReference type="ARBA" id="ARBA00022679"/>
    </source>
</evidence>
<keyword evidence="10" id="KW-1185">Reference proteome</keyword>
<dbReference type="PANTHER" id="PTHR43453:SF1">
    <property type="entry name" value="TRNA_RRNA METHYLTRANSFERASE SPOU TYPE DOMAIN-CONTAINING PROTEIN"/>
    <property type="match status" value="1"/>
</dbReference>
<evidence type="ECO:0000259" key="8">
    <source>
        <dbReference type="Pfam" id="PF00588"/>
    </source>
</evidence>
<keyword evidence="5 7" id="KW-0819">tRNA processing</keyword>